<accession>A0A4E9EG30</accession>
<protein>
    <submittedName>
        <fullName evidence="1">Uncharacterized protein</fullName>
    </submittedName>
</protein>
<sequence>MRHMEGISVCAQSAISTSTNINFLDFKLPSLIFLLFTPQALARAHDAKALSILRNHGFSPLLVVLFHLLLYVGRACWSSASTFATKLKVSALSDWRSQRTFACFYLS</sequence>
<reference evidence="1" key="1">
    <citation type="submission" date="2019-04" db="EMBL/GenBank/DDBJ databases">
        <authorList>
            <person name="Melise S."/>
            <person name="Noan J."/>
            <person name="Okalmin O."/>
        </authorList>
    </citation>
    <scope>NUCLEOTIDE SEQUENCE</scope>
    <source>
        <strain evidence="1">FN9</strain>
    </source>
</reference>
<proteinExistence type="predicted"/>
<gene>
    <name evidence="1" type="ORF">FUG_LOCUS431800</name>
</gene>
<dbReference type="AlphaFoldDB" id="A0A4E9EG30"/>
<evidence type="ECO:0000313" key="1">
    <source>
        <dbReference type="EMBL" id="VIO61668.1"/>
    </source>
</evidence>
<name>A0A4E9EG30_GIBZA</name>
<dbReference type="EMBL" id="CAAKMV010000152">
    <property type="protein sequence ID" value="VIO61668.1"/>
    <property type="molecule type" value="Genomic_DNA"/>
</dbReference>
<organism evidence="1">
    <name type="scientific">Gibberella zeae</name>
    <name type="common">Wheat head blight fungus</name>
    <name type="synonym">Fusarium graminearum</name>
    <dbReference type="NCBI Taxonomy" id="5518"/>
    <lineage>
        <taxon>Eukaryota</taxon>
        <taxon>Fungi</taxon>
        <taxon>Dikarya</taxon>
        <taxon>Ascomycota</taxon>
        <taxon>Pezizomycotina</taxon>
        <taxon>Sordariomycetes</taxon>
        <taxon>Hypocreomycetidae</taxon>
        <taxon>Hypocreales</taxon>
        <taxon>Nectriaceae</taxon>
        <taxon>Fusarium</taxon>
    </lineage>
</organism>